<dbReference type="PANTHER" id="PTHR12126:SF11">
    <property type="entry name" value="NADH DEHYDROGENASE [UBIQUINONE] 1 ALPHA SUBCOMPLEX SUBUNIT 9, MITOCHONDRIAL"/>
    <property type="match status" value="1"/>
</dbReference>
<dbReference type="RefSeq" id="WP_012589203.1">
    <property type="nucleotide sequence ID" value="NC_011666.1"/>
</dbReference>
<reference evidence="2 3" key="1">
    <citation type="journal article" date="2010" name="J. Bacteriol.">
        <title>Complete genome sequence of the aerobic facultative methanotroph Methylocella silvestris BL2.</title>
        <authorList>
            <person name="Chen Y."/>
            <person name="Crombie A."/>
            <person name="Rahman M.T."/>
            <person name="Dedysh S.N."/>
            <person name="Liesack W."/>
            <person name="Stott M.B."/>
            <person name="Alam M."/>
            <person name="Theisen A.R."/>
            <person name="Murrell J.C."/>
            <person name="Dunfield P.F."/>
        </authorList>
    </citation>
    <scope>NUCLEOTIDE SEQUENCE [LARGE SCALE GENOMIC DNA]</scope>
    <source>
        <strain evidence="3">DSM 15510 / CIP 108128 / LMG 27833 / NCIMB 13906 / BL2</strain>
    </source>
</reference>
<dbReference type="FunFam" id="3.40.50.720:FF:000702">
    <property type="entry name" value="NADH dehydrogenase (Ubiquinone)"/>
    <property type="match status" value="1"/>
</dbReference>
<evidence type="ECO:0000313" key="3">
    <source>
        <dbReference type="Proteomes" id="UP000002257"/>
    </source>
</evidence>
<organism evidence="2 3">
    <name type="scientific">Methylocella silvestris (strain DSM 15510 / CIP 108128 / LMG 27833 / NCIMB 13906 / BL2)</name>
    <dbReference type="NCBI Taxonomy" id="395965"/>
    <lineage>
        <taxon>Bacteria</taxon>
        <taxon>Pseudomonadati</taxon>
        <taxon>Pseudomonadota</taxon>
        <taxon>Alphaproteobacteria</taxon>
        <taxon>Hyphomicrobiales</taxon>
        <taxon>Beijerinckiaceae</taxon>
        <taxon>Methylocella</taxon>
    </lineage>
</organism>
<protein>
    <submittedName>
        <fullName evidence="2">NADH dehydrogenase (Ubiquinone)</fullName>
        <ecNumber evidence="2">1.6.5.3</ecNumber>
    </submittedName>
</protein>
<gene>
    <name evidence="2" type="ordered locus">Msil_0152</name>
</gene>
<dbReference type="Proteomes" id="UP000002257">
    <property type="component" value="Chromosome"/>
</dbReference>
<keyword evidence="2" id="KW-0830">Ubiquinone</keyword>
<evidence type="ECO:0000313" key="2">
    <source>
        <dbReference type="EMBL" id="ACK49133.1"/>
    </source>
</evidence>
<dbReference type="GO" id="GO:0044877">
    <property type="term" value="F:protein-containing complex binding"/>
    <property type="evidence" value="ECO:0007669"/>
    <property type="project" value="TreeGrafter"/>
</dbReference>
<dbReference type="InterPro" id="IPR036291">
    <property type="entry name" value="NAD(P)-bd_dom_sf"/>
</dbReference>
<dbReference type="InterPro" id="IPR051207">
    <property type="entry name" value="ComplexI_NDUFA9_subunit"/>
</dbReference>
<dbReference type="CDD" id="cd05271">
    <property type="entry name" value="NDUFA9_like_SDR_a"/>
    <property type="match status" value="1"/>
</dbReference>
<dbReference type="AlphaFoldDB" id="B8EMZ8"/>
<dbReference type="PANTHER" id="PTHR12126">
    <property type="entry name" value="NADH-UBIQUINONE OXIDOREDUCTASE 39 KDA SUBUNIT-RELATED"/>
    <property type="match status" value="1"/>
</dbReference>
<dbReference type="OrthoDB" id="9776313at2"/>
<dbReference type="HOGENOM" id="CLU_007383_6_5_5"/>
<dbReference type="Gene3D" id="3.40.50.720">
    <property type="entry name" value="NAD(P)-binding Rossmann-like Domain"/>
    <property type="match status" value="1"/>
</dbReference>
<accession>B8EMZ8</accession>
<evidence type="ECO:0000259" key="1">
    <source>
        <dbReference type="Pfam" id="PF01370"/>
    </source>
</evidence>
<feature type="domain" description="NAD-dependent epimerase/dehydratase" evidence="1">
    <location>
        <begin position="13"/>
        <end position="221"/>
    </location>
</feature>
<dbReference type="SUPFAM" id="SSF51735">
    <property type="entry name" value="NAD(P)-binding Rossmann-fold domains"/>
    <property type="match status" value="1"/>
</dbReference>
<dbReference type="Pfam" id="PF01370">
    <property type="entry name" value="Epimerase"/>
    <property type="match status" value="1"/>
</dbReference>
<dbReference type="GO" id="GO:0016491">
    <property type="term" value="F:oxidoreductase activity"/>
    <property type="evidence" value="ECO:0007669"/>
    <property type="project" value="UniProtKB-KW"/>
</dbReference>
<name>B8EMZ8_METSB</name>
<keyword evidence="3" id="KW-1185">Reference proteome</keyword>
<dbReference type="KEGG" id="msl:Msil_0152"/>
<dbReference type="STRING" id="395965.Msil_0152"/>
<dbReference type="EC" id="1.6.5.3" evidence="2"/>
<dbReference type="eggNOG" id="COG0702">
    <property type="taxonomic scope" value="Bacteria"/>
</dbReference>
<sequence length="335" mass="35769">MADQLIRTKRLAVVFGGSGFIGRHVVRALAKDGWRVRVASRRPDLAFHLQPLGNVGQIHAVQANLRYPDSIERALRGADAAVNCVGILSPAGEQTFDAIHASGAEAIAKAAKAAGVKSFVQISAIGADDASASAYAKTKAQGEALVAAAFPGAVILRPSVVFGPEDEFFNRFAAMARFMPVLPLIGGGETKLQPVFVGDVARAAALALDGKAKPGAIYELGGPEVATMRRIMEFVLKVTERKRRLVTLSFDQARSVGGVTEVLSKLSLGLLPKMFEITRDQVELLKHDNVVSKAAIVEGRTLQGLGLAPESFEAFTPTYLTRYRATGQYADRRMA</sequence>
<dbReference type="EMBL" id="CP001280">
    <property type="protein sequence ID" value="ACK49133.1"/>
    <property type="molecule type" value="Genomic_DNA"/>
</dbReference>
<dbReference type="InterPro" id="IPR001509">
    <property type="entry name" value="Epimerase_deHydtase"/>
</dbReference>
<proteinExistence type="predicted"/>
<keyword evidence="2" id="KW-0560">Oxidoreductase</keyword>